<evidence type="ECO:0000256" key="2">
    <source>
        <dbReference type="ARBA" id="ARBA00012438"/>
    </source>
</evidence>
<dbReference type="InterPro" id="IPR013783">
    <property type="entry name" value="Ig-like_fold"/>
</dbReference>
<evidence type="ECO:0000256" key="1">
    <source>
        <dbReference type="ARBA" id="ARBA00000085"/>
    </source>
</evidence>
<dbReference type="InterPro" id="IPR011047">
    <property type="entry name" value="Quinoprotein_ADH-like_sf"/>
</dbReference>
<comment type="catalytic activity">
    <reaction evidence="1">
        <text>ATP + protein L-histidine = ADP + protein N-phospho-L-histidine.</text>
        <dbReference type="EC" id="2.7.13.3"/>
    </reaction>
</comment>
<dbReference type="CDD" id="cd00082">
    <property type="entry name" value="HisKA"/>
    <property type="match status" value="1"/>
</dbReference>
<dbReference type="SUPFAM" id="SSF63829">
    <property type="entry name" value="Calcium-dependent phosphotriesterase"/>
    <property type="match status" value="1"/>
</dbReference>
<dbReference type="Gene3D" id="2.130.10.10">
    <property type="entry name" value="YVTN repeat-like/Quinoprotein amine dehydrogenase"/>
    <property type="match status" value="2"/>
</dbReference>
<dbReference type="InterPro" id="IPR036890">
    <property type="entry name" value="HATPase_C_sf"/>
</dbReference>
<dbReference type="SUPFAM" id="SSF47384">
    <property type="entry name" value="Homodimeric domain of signal transducing histidine kinase"/>
    <property type="match status" value="1"/>
</dbReference>
<dbReference type="InterPro" id="IPR036097">
    <property type="entry name" value="HisK_dim/P_sf"/>
</dbReference>
<evidence type="ECO:0000256" key="4">
    <source>
        <dbReference type="SAM" id="Phobius"/>
    </source>
</evidence>
<keyword evidence="4" id="KW-1133">Transmembrane helix</keyword>
<name>A0ABW3AZ33_9FLAO</name>
<dbReference type="InterPro" id="IPR011110">
    <property type="entry name" value="Reg_prop"/>
</dbReference>
<evidence type="ECO:0000313" key="7">
    <source>
        <dbReference type="Proteomes" id="UP001597012"/>
    </source>
</evidence>
<dbReference type="InterPro" id="IPR003661">
    <property type="entry name" value="HisK_dim/P_dom"/>
</dbReference>
<dbReference type="InterPro" id="IPR015943">
    <property type="entry name" value="WD40/YVTN_repeat-like_dom_sf"/>
</dbReference>
<dbReference type="Gene3D" id="1.10.287.130">
    <property type="match status" value="1"/>
</dbReference>
<dbReference type="CDD" id="cd00146">
    <property type="entry name" value="PKD"/>
    <property type="match status" value="1"/>
</dbReference>
<dbReference type="EC" id="2.7.13.3" evidence="2"/>
<dbReference type="SMART" id="SM00387">
    <property type="entry name" value="HATPase_c"/>
    <property type="match status" value="1"/>
</dbReference>
<dbReference type="InterPro" id="IPR005467">
    <property type="entry name" value="His_kinase_dom"/>
</dbReference>
<organism evidence="6 7">
    <name type="scientific">Maribacter chungangensis</name>
    <dbReference type="NCBI Taxonomy" id="1069117"/>
    <lineage>
        <taxon>Bacteria</taxon>
        <taxon>Pseudomonadati</taxon>
        <taxon>Bacteroidota</taxon>
        <taxon>Flavobacteriia</taxon>
        <taxon>Flavobacteriales</taxon>
        <taxon>Flavobacteriaceae</taxon>
        <taxon>Maribacter</taxon>
    </lineage>
</organism>
<dbReference type="Gene3D" id="2.60.40.10">
    <property type="entry name" value="Immunoglobulins"/>
    <property type="match status" value="1"/>
</dbReference>
<keyword evidence="7" id="KW-1185">Reference proteome</keyword>
<feature type="domain" description="Histidine kinase" evidence="5">
    <location>
        <begin position="817"/>
        <end position="1031"/>
    </location>
</feature>
<dbReference type="SMART" id="SM00388">
    <property type="entry name" value="HisKA"/>
    <property type="match status" value="1"/>
</dbReference>
<gene>
    <name evidence="6" type="ORF">ACFQZJ_01605</name>
</gene>
<dbReference type="PROSITE" id="PS50109">
    <property type="entry name" value="HIS_KIN"/>
    <property type="match status" value="1"/>
</dbReference>
<dbReference type="PRINTS" id="PR00344">
    <property type="entry name" value="BCTRLSENSOR"/>
</dbReference>
<comment type="caution">
    <text evidence="6">The sequence shown here is derived from an EMBL/GenBank/DDBJ whole genome shotgun (WGS) entry which is preliminary data.</text>
</comment>
<keyword evidence="4" id="KW-0812">Transmembrane</keyword>
<accession>A0ABW3AZ33</accession>
<dbReference type="EMBL" id="JBHTHY010000003">
    <property type="protein sequence ID" value="MFD0796140.1"/>
    <property type="molecule type" value="Genomic_DNA"/>
</dbReference>
<evidence type="ECO:0000256" key="3">
    <source>
        <dbReference type="ARBA" id="ARBA00022553"/>
    </source>
</evidence>
<proteinExistence type="predicted"/>
<protein>
    <recommendedName>
        <fullName evidence="2">histidine kinase</fullName>
        <ecNumber evidence="2">2.7.13.3</ecNumber>
    </recommendedName>
</protein>
<dbReference type="Pfam" id="PF02518">
    <property type="entry name" value="HATPase_c"/>
    <property type="match status" value="1"/>
</dbReference>
<feature type="transmembrane region" description="Helical" evidence="4">
    <location>
        <begin position="748"/>
        <end position="767"/>
    </location>
</feature>
<dbReference type="RefSeq" id="WP_379931816.1">
    <property type="nucleotide sequence ID" value="NZ_JBHTHY010000003.1"/>
</dbReference>
<dbReference type="Pfam" id="PF07494">
    <property type="entry name" value="Reg_prop"/>
    <property type="match status" value="3"/>
</dbReference>
<dbReference type="InterPro" id="IPR003594">
    <property type="entry name" value="HATPase_dom"/>
</dbReference>
<dbReference type="Proteomes" id="UP001597012">
    <property type="component" value="Unassembled WGS sequence"/>
</dbReference>
<dbReference type="Gene3D" id="3.30.565.10">
    <property type="entry name" value="Histidine kinase-like ATPase, C-terminal domain"/>
    <property type="match status" value="1"/>
</dbReference>
<dbReference type="CDD" id="cd00075">
    <property type="entry name" value="HATPase"/>
    <property type="match status" value="1"/>
</dbReference>
<sequence>MPQNSATVLFEDSYGFIWVGTPNGLNKYNGTNFELFENSSNIYTNRYITSLYESQSNLYIGTNQGLSLYDRDLNLIQPFDFKPEGAKLNTRNIRAIAKVDSLLWLGTFSNGLYKYNTNTGETNQFLVSEKLVIDNKTDNLIIKIVPLSGKRLLVIASSKIFILDYDLQILKTISSDEFLNVAVNVDAQNFLIGTGQGSLIKLTVHPDGSLETKHKKIAPNYPVLSLARDRDEAIWIGTENNGLYRYNESTETLDHFKTDIASPNSIPNNSIWALLNTKNNVMWLAPYKKGLSFYDPEYYKFKKITQKPWIDNTINNGIINCFNEDNKGNLWIGTDGGGLNYWDRSTDTFTYFSLNESNFPSNVILTLLKVDVDELWVGTWANGMVVFNTKNKTYETWDTTNSFLLSNNISDLMRDHKGRIWIVNLFGGLQVYDPKTGHYEKITLISDVDNAEINTVYKVAEDAQGNIWIGTQTSGILKLTESEKGWSTTHYHSISASRKLSNDFVNVILQDAESNVWAGTNAGLDKYDLENDTFVSRFVETEKATAVKAIIEGTQDALWLSSDNGIYKYIKQNDSIVHYVENDGLQANEFNASSSFKTATGEFVFGGINGFNLFDPDNIKKRTDVPELVISGLNIFNEPVLANDDFDVLDKDISRLDSIQFNYDHSVINFNFNALTFRHSKAVNYAYFLEGFETDWNYVGTNANATYTNLNPGSYTFRVKSTNSDGIWVPNEKQLFIVVQPPYWQTTWFRLLVLTLIILSISLAYHIKMRSIQKRQQELETLIEERTKELQYQKDKLAEVADELSVKNEEIQRFTFAVTHDLKGPLNNIKSIATLIPNEVAGASSSNLKKYLGLIDVCYDIMNKLITDISLIAKLGKIENNYEVLDANEIIALAQKMNSENLEMGQVTLQVDDSLPKIYGDRNRMIQVFGNFLDNAVKYMGNQPQPHIRVHSHSHGEYVTFLVEDNGSGMNTDALKRLFTPFERFHSSVKGTGLGLYMVRQIAVAHGGQITATSQGEGKGTTFRLVLPKVHIAKERVSKNEGFREI</sequence>
<evidence type="ECO:0000313" key="6">
    <source>
        <dbReference type="EMBL" id="MFD0796140.1"/>
    </source>
</evidence>
<keyword evidence="3" id="KW-0597">Phosphoprotein</keyword>
<dbReference type="PANTHER" id="PTHR43547">
    <property type="entry name" value="TWO-COMPONENT HISTIDINE KINASE"/>
    <property type="match status" value="1"/>
</dbReference>
<dbReference type="SUPFAM" id="SSF50998">
    <property type="entry name" value="Quinoprotein alcohol dehydrogenase-like"/>
    <property type="match status" value="1"/>
</dbReference>
<dbReference type="InterPro" id="IPR011123">
    <property type="entry name" value="Y_Y_Y"/>
</dbReference>
<dbReference type="PANTHER" id="PTHR43547:SF2">
    <property type="entry name" value="HYBRID SIGNAL TRANSDUCTION HISTIDINE KINASE C"/>
    <property type="match status" value="1"/>
</dbReference>
<dbReference type="InterPro" id="IPR004358">
    <property type="entry name" value="Sig_transdc_His_kin-like_C"/>
</dbReference>
<dbReference type="Pfam" id="PF07495">
    <property type="entry name" value="Y_Y_Y"/>
    <property type="match status" value="1"/>
</dbReference>
<reference evidence="7" key="1">
    <citation type="journal article" date="2019" name="Int. J. Syst. Evol. Microbiol.">
        <title>The Global Catalogue of Microorganisms (GCM) 10K type strain sequencing project: providing services to taxonomists for standard genome sequencing and annotation.</title>
        <authorList>
            <consortium name="The Broad Institute Genomics Platform"/>
            <consortium name="The Broad Institute Genome Sequencing Center for Infectious Disease"/>
            <person name="Wu L."/>
            <person name="Ma J."/>
        </authorList>
    </citation>
    <scope>NUCLEOTIDE SEQUENCE [LARGE SCALE GENOMIC DNA]</scope>
    <source>
        <strain evidence="7">CCUG 61948</strain>
    </source>
</reference>
<keyword evidence="4" id="KW-0472">Membrane</keyword>
<evidence type="ECO:0000259" key="5">
    <source>
        <dbReference type="PROSITE" id="PS50109"/>
    </source>
</evidence>
<dbReference type="SUPFAM" id="SSF55874">
    <property type="entry name" value="ATPase domain of HSP90 chaperone/DNA topoisomerase II/histidine kinase"/>
    <property type="match status" value="1"/>
</dbReference>